<evidence type="ECO:0000259" key="1">
    <source>
        <dbReference type="Pfam" id="PF00385"/>
    </source>
</evidence>
<reference evidence="3" key="1">
    <citation type="submission" date="2023-08" db="EMBL/GenBank/DDBJ databases">
        <title>A de novo genome assembly of Solanum verrucosum Schlechtendal, a Mexican diploid species geographically isolated from the other diploid A-genome species in potato relatives.</title>
        <authorList>
            <person name="Hosaka K."/>
        </authorList>
    </citation>
    <scope>NUCLEOTIDE SEQUENCE</scope>
    <source>
        <tissue evidence="3">Young leaves</tissue>
    </source>
</reference>
<dbReference type="InterPro" id="IPR056924">
    <property type="entry name" value="SH3_Tf2-1"/>
</dbReference>
<evidence type="ECO:0000313" key="4">
    <source>
        <dbReference type="Proteomes" id="UP001234989"/>
    </source>
</evidence>
<dbReference type="EMBL" id="CP133617">
    <property type="protein sequence ID" value="WMV33862.1"/>
    <property type="molecule type" value="Genomic_DNA"/>
</dbReference>
<dbReference type="Proteomes" id="UP001234989">
    <property type="component" value="Chromosome 6"/>
</dbReference>
<evidence type="ECO:0008006" key="5">
    <source>
        <dbReference type="Google" id="ProtNLM"/>
    </source>
</evidence>
<dbReference type="InterPro" id="IPR016197">
    <property type="entry name" value="Chromo-like_dom_sf"/>
</dbReference>
<organism evidence="3 4">
    <name type="scientific">Solanum verrucosum</name>
    <dbReference type="NCBI Taxonomy" id="315347"/>
    <lineage>
        <taxon>Eukaryota</taxon>
        <taxon>Viridiplantae</taxon>
        <taxon>Streptophyta</taxon>
        <taxon>Embryophyta</taxon>
        <taxon>Tracheophyta</taxon>
        <taxon>Spermatophyta</taxon>
        <taxon>Magnoliopsida</taxon>
        <taxon>eudicotyledons</taxon>
        <taxon>Gunneridae</taxon>
        <taxon>Pentapetalae</taxon>
        <taxon>asterids</taxon>
        <taxon>lamiids</taxon>
        <taxon>Solanales</taxon>
        <taxon>Solanaceae</taxon>
        <taxon>Solanoideae</taxon>
        <taxon>Solaneae</taxon>
        <taxon>Solanum</taxon>
    </lineage>
</organism>
<sequence>MKGVMRFGNKGKLSPRYIGPYRISKRIGDVAYELKLPQKLVVVNPIFHISMLKNCMGDPSLVIPTEDIGINDSLSYEEIPVQILDRQVRKLRTKEVALVKVIWKNQFVGEATWETEEDMKKRYTHLFESGEVPDQGTNSLHNTL</sequence>
<feature type="domain" description="Chromo" evidence="1">
    <location>
        <begin position="81"/>
        <end position="127"/>
    </location>
</feature>
<protein>
    <recommendedName>
        <fullName evidence="5">Chromo domain-containing protein</fullName>
    </recommendedName>
</protein>
<accession>A0AAF0TUP2</accession>
<dbReference type="InterPro" id="IPR023780">
    <property type="entry name" value="Chromo_domain"/>
</dbReference>
<dbReference type="PANTHER" id="PTHR46148">
    <property type="entry name" value="CHROMO DOMAIN-CONTAINING PROTEIN"/>
    <property type="match status" value="1"/>
</dbReference>
<name>A0AAF0TUP2_SOLVR</name>
<gene>
    <name evidence="3" type="ORF">MTR67_027247</name>
</gene>
<keyword evidence="4" id="KW-1185">Reference proteome</keyword>
<dbReference type="Pfam" id="PF24626">
    <property type="entry name" value="SH3_Tf2-1"/>
    <property type="match status" value="1"/>
</dbReference>
<feature type="domain" description="Tf2-1-like SH3-like" evidence="2">
    <location>
        <begin position="6"/>
        <end position="55"/>
    </location>
</feature>
<dbReference type="PANTHER" id="PTHR46148:SF56">
    <property type="entry name" value="RETROTRANSPOSON PROTEIN"/>
    <property type="match status" value="1"/>
</dbReference>
<evidence type="ECO:0000259" key="2">
    <source>
        <dbReference type="Pfam" id="PF24626"/>
    </source>
</evidence>
<proteinExistence type="predicted"/>
<dbReference type="SUPFAM" id="SSF54160">
    <property type="entry name" value="Chromo domain-like"/>
    <property type="match status" value="1"/>
</dbReference>
<dbReference type="Pfam" id="PF00385">
    <property type="entry name" value="Chromo"/>
    <property type="match status" value="1"/>
</dbReference>
<dbReference type="AlphaFoldDB" id="A0AAF0TUP2"/>
<evidence type="ECO:0000313" key="3">
    <source>
        <dbReference type="EMBL" id="WMV33862.1"/>
    </source>
</evidence>